<organism evidence="1">
    <name type="scientific">marine sediment metagenome</name>
    <dbReference type="NCBI Taxonomy" id="412755"/>
    <lineage>
        <taxon>unclassified sequences</taxon>
        <taxon>metagenomes</taxon>
        <taxon>ecological metagenomes</taxon>
    </lineage>
</organism>
<proteinExistence type="predicted"/>
<evidence type="ECO:0000313" key="1">
    <source>
        <dbReference type="EMBL" id="GAG38497.1"/>
    </source>
</evidence>
<protein>
    <submittedName>
        <fullName evidence="1">Uncharacterized protein</fullName>
    </submittedName>
</protein>
<gene>
    <name evidence="1" type="ORF">S01H1_71061</name>
</gene>
<dbReference type="AlphaFoldDB" id="X0XT68"/>
<dbReference type="EMBL" id="BARS01047296">
    <property type="protein sequence ID" value="GAG38497.1"/>
    <property type="molecule type" value="Genomic_DNA"/>
</dbReference>
<reference evidence="1" key="1">
    <citation type="journal article" date="2014" name="Front. Microbiol.">
        <title>High frequency of phylogenetically diverse reductive dehalogenase-homologous genes in deep subseafloor sedimentary metagenomes.</title>
        <authorList>
            <person name="Kawai M."/>
            <person name="Futagami T."/>
            <person name="Toyoda A."/>
            <person name="Takaki Y."/>
            <person name="Nishi S."/>
            <person name="Hori S."/>
            <person name="Arai W."/>
            <person name="Tsubouchi T."/>
            <person name="Morono Y."/>
            <person name="Uchiyama I."/>
            <person name="Ito T."/>
            <person name="Fujiyama A."/>
            <person name="Inagaki F."/>
            <person name="Takami H."/>
        </authorList>
    </citation>
    <scope>NUCLEOTIDE SEQUENCE</scope>
    <source>
        <strain evidence="1">Expedition CK06-06</strain>
    </source>
</reference>
<feature type="non-terminal residue" evidence="1">
    <location>
        <position position="1"/>
    </location>
</feature>
<sequence length="51" mass="5557">LRSTVAQLGYGEADDLDDDAEIEGELDDNTLAVMHLAGARFNRLIEILLPS</sequence>
<accession>X0XT68</accession>
<comment type="caution">
    <text evidence="1">The sequence shown here is derived from an EMBL/GenBank/DDBJ whole genome shotgun (WGS) entry which is preliminary data.</text>
</comment>
<name>X0XT68_9ZZZZ</name>